<accession>A0AA39F0D6</accession>
<sequence>MLSTEDYDPLAGAQSILLNLSRIEEQFLNLEEISYKYPSISSIVAFNRQHKCVTQLSAFGMVSAIYPHSGLSIFSNKITMTACMDQLVQLTRAKIRSIGRSSGKKGNSDDVLMDIRYSLILVIGENSTLVRHFGQLDQCKIQIHHRLMEGLALNIVSLARSSPVGPIQLTPNLSCASTVNLTP</sequence>
<dbReference type="EMBL" id="JAQQBR010001836">
    <property type="protein sequence ID" value="KAK0159661.1"/>
    <property type="molecule type" value="Genomic_DNA"/>
</dbReference>
<comment type="caution">
    <text evidence="1">The sequence shown here is derived from an EMBL/GenBank/DDBJ whole genome shotgun (WGS) entry which is preliminary data.</text>
</comment>
<reference evidence="1" key="1">
    <citation type="journal article" date="2023" name="bioRxiv">
        <title>Scaffold-level genome assemblies of two parasitoid biocontrol wasps reveal the parthenogenesis mechanism and an associated novel virus.</title>
        <authorList>
            <person name="Inwood S."/>
            <person name="Skelly J."/>
            <person name="Guhlin J."/>
            <person name="Harrop T."/>
            <person name="Goldson S."/>
            <person name="Dearden P."/>
        </authorList>
    </citation>
    <scope>NUCLEOTIDE SEQUENCE</scope>
    <source>
        <strain evidence="1">Lincoln</strain>
        <tissue evidence="1">Whole body</tissue>
    </source>
</reference>
<evidence type="ECO:0000313" key="1">
    <source>
        <dbReference type="EMBL" id="KAK0159661.1"/>
    </source>
</evidence>
<gene>
    <name evidence="1" type="ORF">PV327_010754</name>
</gene>
<organism evidence="1 2">
    <name type="scientific">Microctonus hyperodae</name>
    <name type="common">Parasitoid wasp</name>
    <dbReference type="NCBI Taxonomy" id="165561"/>
    <lineage>
        <taxon>Eukaryota</taxon>
        <taxon>Metazoa</taxon>
        <taxon>Ecdysozoa</taxon>
        <taxon>Arthropoda</taxon>
        <taxon>Hexapoda</taxon>
        <taxon>Insecta</taxon>
        <taxon>Pterygota</taxon>
        <taxon>Neoptera</taxon>
        <taxon>Endopterygota</taxon>
        <taxon>Hymenoptera</taxon>
        <taxon>Apocrita</taxon>
        <taxon>Ichneumonoidea</taxon>
        <taxon>Braconidae</taxon>
        <taxon>Euphorinae</taxon>
        <taxon>Microctonus</taxon>
    </lineage>
</organism>
<name>A0AA39F0D6_MICHY</name>
<dbReference type="Proteomes" id="UP001168972">
    <property type="component" value="Unassembled WGS sequence"/>
</dbReference>
<proteinExistence type="predicted"/>
<dbReference type="AlphaFoldDB" id="A0AA39F0D6"/>
<reference evidence="1" key="2">
    <citation type="submission" date="2023-03" db="EMBL/GenBank/DDBJ databases">
        <authorList>
            <person name="Inwood S.N."/>
            <person name="Skelly J.G."/>
            <person name="Guhlin J."/>
            <person name="Harrop T.W.R."/>
            <person name="Goldson S.G."/>
            <person name="Dearden P.K."/>
        </authorList>
    </citation>
    <scope>NUCLEOTIDE SEQUENCE</scope>
    <source>
        <strain evidence="1">Lincoln</strain>
        <tissue evidence="1">Whole body</tissue>
    </source>
</reference>
<keyword evidence="2" id="KW-1185">Reference proteome</keyword>
<protein>
    <submittedName>
        <fullName evidence="1">Uncharacterized protein</fullName>
    </submittedName>
</protein>
<evidence type="ECO:0000313" key="2">
    <source>
        <dbReference type="Proteomes" id="UP001168972"/>
    </source>
</evidence>